<name>A0AB35Q3Y2_9ENTR</name>
<dbReference type="GO" id="GO:0050135">
    <property type="term" value="F:NADP+ nucleosidase activity"/>
    <property type="evidence" value="ECO:0007669"/>
    <property type="project" value="InterPro"/>
</dbReference>
<protein>
    <submittedName>
        <fullName evidence="2">Nucleotide-binding protein</fullName>
    </submittedName>
</protein>
<reference evidence="2" key="2">
    <citation type="submission" date="2023-01" db="EMBL/GenBank/DDBJ databases">
        <authorList>
            <person name="Du H."/>
            <person name="Wan W."/>
        </authorList>
    </citation>
    <scope>NUCLEOTIDE SEQUENCE</scope>
    <source>
        <strain evidence="2">HD1688</strain>
    </source>
</reference>
<dbReference type="Pfam" id="PF10137">
    <property type="entry name" value="CAP12-PCTIR_TIR"/>
    <property type="match status" value="1"/>
</dbReference>
<dbReference type="InterPro" id="IPR019302">
    <property type="entry name" value="CAP12/PCTIR_TIR_dom"/>
</dbReference>
<feature type="domain" description="CD-NTase-associated protein 12/Pycsar effector protein TIR" evidence="1">
    <location>
        <begin position="234"/>
        <end position="351"/>
    </location>
</feature>
<dbReference type="AlphaFoldDB" id="A0AB35Q3Y2"/>
<accession>A0AB35Q3Y2</accession>
<gene>
    <name evidence="2" type="ORF">PTQ40_28940</name>
</gene>
<proteinExistence type="predicted"/>
<sequence>MPLAQVMRDTLSLVKQNGVRTDGIKGSVQKDRIYIHRSDIAIDKNDLLIRSMPHGGTEEYIVIEPNFRMGIAGLPGGYQAEVRRKEDTTNEEMMSSPSTTVPEAVIATVNTFIALCVTIVNEGSSSPDKYVSQFYRLRQELLELDNIITIPSWIRFSMSPADIKNNVGLNVTGGDGAWGRRRQYLQNESMKILSSYKTAPIIEHSVSKNKIKTTEQVSGLTTMASDAGLNMKKKVFIVHGHDNNLKNEVYIFLASEGFQPVILHHEANEGQTIIEKLEKHIDTVSYAVVLYTACDEGKAKNETELKKRARQNVVLEHGWLMSKLSRKFVAAIVEDGVEFPGDLSGVVRIPASDWKYDLSKELKVLNN</sequence>
<evidence type="ECO:0000313" key="2">
    <source>
        <dbReference type="EMBL" id="MDS7902991.1"/>
    </source>
</evidence>
<evidence type="ECO:0000313" key="3">
    <source>
        <dbReference type="Proteomes" id="UP001249822"/>
    </source>
</evidence>
<dbReference type="Proteomes" id="UP001249822">
    <property type="component" value="Unassembled WGS sequence"/>
</dbReference>
<organism evidence="2 3">
    <name type="scientific">Klebsiella michiganensis</name>
    <dbReference type="NCBI Taxonomy" id="1134687"/>
    <lineage>
        <taxon>Bacteria</taxon>
        <taxon>Pseudomonadati</taxon>
        <taxon>Pseudomonadota</taxon>
        <taxon>Gammaproteobacteria</taxon>
        <taxon>Enterobacterales</taxon>
        <taxon>Enterobacteriaceae</taxon>
        <taxon>Klebsiella/Raoultella group</taxon>
        <taxon>Klebsiella</taxon>
    </lineage>
</organism>
<dbReference type="RefSeq" id="WP_042922442.1">
    <property type="nucleotide sequence ID" value="NZ_CABGVP010000028.1"/>
</dbReference>
<comment type="caution">
    <text evidence="2">The sequence shown here is derived from an EMBL/GenBank/DDBJ whole genome shotgun (WGS) entry which is preliminary data.</text>
</comment>
<evidence type="ECO:0000259" key="1">
    <source>
        <dbReference type="Pfam" id="PF10137"/>
    </source>
</evidence>
<reference evidence="2" key="1">
    <citation type="journal article" date="2023" name="Front. Microbiol.">
        <title>Genomic characterization of carbapenem-resistant Klebsiella oxytoca complex in China: a multi-center study.</title>
        <authorList>
            <person name="Wan W."/>
            <person name="Yang X."/>
            <person name="Yu H."/>
            <person name="Wang M."/>
            <person name="Jia W."/>
            <person name="Huang B."/>
            <person name="Qu F."/>
            <person name="Shan B."/>
            <person name="Tang Y.W."/>
            <person name="Chen L."/>
            <person name="Du H."/>
        </authorList>
    </citation>
    <scope>NUCLEOTIDE SEQUENCE</scope>
    <source>
        <strain evidence="2">HD1688</strain>
    </source>
</reference>
<dbReference type="EMBL" id="JAQSKY010000033">
    <property type="protein sequence ID" value="MDS7902991.1"/>
    <property type="molecule type" value="Genomic_DNA"/>
</dbReference>